<dbReference type="AlphaFoldDB" id="A0A392WFZ1"/>
<sequence length="43" mass="4440">MGRWGVGVGVPVDEASFYLGAGSSWAPRVAGLSISFHVCGFLV</sequence>
<dbReference type="EMBL" id="LXQA011471061">
    <property type="protein sequence ID" value="MCI98349.1"/>
    <property type="molecule type" value="Genomic_DNA"/>
</dbReference>
<feature type="non-terminal residue" evidence="1">
    <location>
        <position position="43"/>
    </location>
</feature>
<accession>A0A392WFZ1</accession>
<dbReference type="Proteomes" id="UP000265520">
    <property type="component" value="Unassembled WGS sequence"/>
</dbReference>
<reference evidence="1 2" key="1">
    <citation type="journal article" date="2018" name="Front. Plant Sci.">
        <title>Red Clover (Trifolium pratense) and Zigzag Clover (T. medium) - A Picture of Genomic Similarities and Differences.</title>
        <authorList>
            <person name="Dluhosova J."/>
            <person name="Istvanek J."/>
            <person name="Nedelnik J."/>
            <person name="Repkova J."/>
        </authorList>
    </citation>
    <scope>NUCLEOTIDE SEQUENCE [LARGE SCALE GENOMIC DNA]</scope>
    <source>
        <strain evidence="2">cv. 10/8</strain>
        <tissue evidence="1">Leaf</tissue>
    </source>
</reference>
<name>A0A392WFZ1_9FABA</name>
<evidence type="ECO:0000313" key="1">
    <source>
        <dbReference type="EMBL" id="MCI98349.1"/>
    </source>
</evidence>
<proteinExistence type="predicted"/>
<evidence type="ECO:0000313" key="2">
    <source>
        <dbReference type="Proteomes" id="UP000265520"/>
    </source>
</evidence>
<keyword evidence="2" id="KW-1185">Reference proteome</keyword>
<organism evidence="1 2">
    <name type="scientific">Trifolium medium</name>
    <dbReference type="NCBI Taxonomy" id="97028"/>
    <lineage>
        <taxon>Eukaryota</taxon>
        <taxon>Viridiplantae</taxon>
        <taxon>Streptophyta</taxon>
        <taxon>Embryophyta</taxon>
        <taxon>Tracheophyta</taxon>
        <taxon>Spermatophyta</taxon>
        <taxon>Magnoliopsida</taxon>
        <taxon>eudicotyledons</taxon>
        <taxon>Gunneridae</taxon>
        <taxon>Pentapetalae</taxon>
        <taxon>rosids</taxon>
        <taxon>fabids</taxon>
        <taxon>Fabales</taxon>
        <taxon>Fabaceae</taxon>
        <taxon>Papilionoideae</taxon>
        <taxon>50 kb inversion clade</taxon>
        <taxon>NPAAA clade</taxon>
        <taxon>Hologalegina</taxon>
        <taxon>IRL clade</taxon>
        <taxon>Trifolieae</taxon>
        <taxon>Trifolium</taxon>
    </lineage>
</organism>
<protein>
    <submittedName>
        <fullName evidence="1">Uncharacterized protein</fullName>
    </submittedName>
</protein>
<comment type="caution">
    <text evidence="1">The sequence shown here is derived from an EMBL/GenBank/DDBJ whole genome shotgun (WGS) entry which is preliminary data.</text>
</comment>